<organism evidence="4 5">
    <name type="scientific">Methylotuvimicrobium buryatense</name>
    <name type="common">Methylomicrobium buryatense</name>
    <dbReference type="NCBI Taxonomy" id="95641"/>
    <lineage>
        <taxon>Bacteria</taxon>
        <taxon>Pseudomonadati</taxon>
        <taxon>Pseudomonadota</taxon>
        <taxon>Gammaproteobacteria</taxon>
        <taxon>Methylococcales</taxon>
        <taxon>Methylococcaceae</taxon>
        <taxon>Methylotuvimicrobium</taxon>
    </lineage>
</organism>
<dbReference type="CDD" id="cd07719">
    <property type="entry name" value="arylsulfatase_AtsA-like_MBL-fold"/>
    <property type="match status" value="1"/>
</dbReference>
<dbReference type="InterPro" id="IPR036866">
    <property type="entry name" value="RibonucZ/Hydroxyglut_hydro"/>
</dbReference>
<dbReference type="PANTHER" id="PTHR46018:SF2">
    <property type="entry name" value="ZINC PHOSPHODIESTERASE ELAC PROTEIN 1"/>
    <property type="match status" value="1"/>
</dbReference>
<dbReference type="Pfam" id="PF12706">
    <property type="entry name" value="Lactamase_B_2"/>
    <property type="match status" value="1"/>
</dbReference>
<evidence type="ECO:0000256" key="1">
    <source>
        <dbReference type="ARBA" id="ARBA00022801"/>
    </source>
</evidence>
<evidence type="ECO:0000256" key="2">
    <source>
        <dbReference type="SAM" id="SignalP"/>
    </source>
</evidence>
<feature type="chain" id="PRO_5020669086" evidence="2">
    <location>
        <begin position="25"/>
        <end position="322"/>
    </location>
</feature>
<dbReference type="Proteomes" id="UP000305881">
    <property type="component" value="Chromosome"/>
</dbReference>
<evidence type="ECO:0000313" key="5">
    <source>
        <dbReference type="Proteomes" id="UP000305881"/>
    </source>
</evidence>
<dbReference type="RefSeq" id="WP_017839076.1">
    <property type="nucleotide sequence ID" value="NZ_CP035467.1"/>
</dbReference>
<dbReference type="InterPro" id="IPR044094">
    <property type="entry name" value="AtsA-like_MBL-fold"/>
</dbReference>
<dbReference type="Gene3D" id="3.60.15.10">
    <property type="entry name" value="Ribonuclease Z/Hydroxyacylglutathione hydrolase-like"/>
    <property type="match status" value="1"/>
</dbReference>
<dbReference type="GO" id="GO:0042781">
    <property type="term" value="F:3'-tRNA processing endoribonuclease activity"/>
    <property type="evidence" value="ECO:0007669"/>
    <property type="project" value="TreeGrafter"/>
</dbReference>
<dbReference type="SUPFAM" id="SSF56281">
    <property type="entry name" value="Metallo-hydrolase/oxidoreductase"/>
    <property type="match status" value="1"/>
</dbReference>
<dbReference type="AlphaFoldDB" id="A0A4V1IJY9"/>
<dbReference type="KEGG" id="mbur:EQU24_13085"/>
<proteinExistence type="predicted"/>
<dbReference type="STRING" id="675511.GCA_000341735_00426"/>
<sequence>MNQPKLQTLAFTLAISLTSLVLVAYSSTAASRSKVQLQVLGAGGPEINDRRAGSSYLLRIDDKALVMIDTGPGSSLNFEKAGADFNDLQALLFTHFHVDHSSDFPALVKGSYFTGRKVDLPIYGPSGNDLMPSTKEFINQLFGKTGIYRYLNEYINPDSPSNYKIHAHNVRFTKNKIQSFNIAPNLNISAISVHHGPLPALAWRIDAEDCRIVISGDSSNQYETLVKLAEDSDLLIAHHAIPEQATGAARNLHMPPSEIGKIAQAAKAKHLVLSHRMRRTEGMEEETSAIIRKHFPGPIDFADDLESYPLTAVESNYRSFLT</sequence>
<evidence type="ECO:0000313" key="4">
    <source>
        <dbReference type="EMBL" id="QCW83065.1"/>
    </source>
</evidence>
<evidence type="ECO:0000259" key="3">
    <source>
        <dbReference type="SMART" id="SM00849"/>
    </source>
</evidence>
<dbReference type="SMART" id="SM00849">
    <property type="entry name" value="Lactamase_B"/>
    <property type="match status" value="1"/>
</dbReference>
<dbReference type="InterPro" id="IPR001279">
    <property type="entry name" value="Metallo-B-lactamas"/>
</dbReference>
<feature type="signal peptide" evidence="2">
    <location>
        <begin position="1"/>
        <end position="24"/>
    </location>
</feature>
<keyword evidence="1" id="KW-0378">Hydrolase</keyword>
<keyword evidence="2" id="KW-0732">Signal</keyword>
<dbReference type="PANTHER" id="PTHR46018">
    <property type="entry name" value="ZINC PHOSPHODIESTERASE ELAC PROTEIN 1"/>
    <property type="match status" value="1"/>
</dbReference>
<dbReference type="EMBL" id="CP035467">
    <property type="protein sequence ID" value="QCW83065.1"/>
    <property type="molecule type" value="Genomic_DNA"/>
</dbReference>
<dbReference type="OrthoDB" id="9803916at2"/>
<reference evidence="5" key="1">
    <citation type="journal article" date="2019" name="J. Bacteriol.">
        <title>A Mutagenic Screen Identifies a TonB-Dependent Receptor Required for the Lanthanide Metal Switch in the Type I Methanotroph 'Methylotuvimicrobium buryatense' 5GB1C.</title>
        <authorList>
            <person name="Groom J.D."/>
            <person name="Ford S.M."/>
            <person name="Pesesky M.W."/>
            <person name="Lidstrom M.E."/>
        </authorList>
    </citation>
    <scope>NUCLEOTIDE SEQUENCE [LARGE SCALE GENOMIC DNA]</scope>
    <source>
        <strain evidence="5">5GB1C</strain>
    </source>
</reference>
<name>A0A4V1IJY9_METBY</name>
<gene>
    <name evidence="4" type="ORF">EQU24_13085</name>
</gene>
<protein>
    <submittedName>
        <fullName evidence="4">MBL fold metallo-hydrolase</fullName>
    </submittedName>
</protein>
<accession>A0A4V1IJY9</accession>
<feature type="domain" description="Metallo-beta-lactamase" evidence="3">
    <location>
        <begin position="52"/>
        <end position="238"/>
    </location>
</feature>
<keyword evidence="5" id="KW-1185">Reference proteome</keyword>